<dbReference type="PANTHER" id="PTHR34631">
    <property type="match status" value="1"/>
</dbReference>
<dbReference type="GO" id="GO:0003677">
    <property type="term" value="F:DNA binding"/>
    <property type="evidence" value="ECO:0007669"/>
    <property type="project" value="InterPro"/>
</dbReference>
<dbReference type="AlphaFoldDB" id="A0A0F9CA30"/>
<evidence type="ECO:0000259" key="1">
    <source>
        <dbReference type="Pfam" id="PF01609"/>
    </source>
</evidence>
<dbReference type="GO" id="GO:0004803">
    <property type="term" value="F:transposase activity"/>
    <property type="evidence" value="ECO:0007669"/>
    <property type="project" value="InterPro"/>
</dbReference>
<proteinExistence type="predicted"/>
<accession>A0A0F9CA30</accession>
<sequence>MFNEILLELLDFIVVENKQKTGRPSADIKDILYCMLTKTYRMISSRRLSSDLRTAEQLGYISKAPTYSTLMKYFNDKRLKPILTELIELSATPIASLDESQFAADASGFSVSKFGRWFDYKWNKESEKRLYRKLHLACGTKTNIITSVALTNQYGADYNELKGLVKRTAINFKIKEFTADRAYSGRGNLEAIRDVGAIPYIPFKSNSRGTRNGLLWGKMILFFRNHPQEFYEKYHRRSNVETVFFMLKQKFGDSLMTKNLMANYNEILCKVLAHNICVLIRCFFEFGLTERFSTKNPKLRQIKISV</sequence>
<dbReference type="EMBL" id="LAZR01045293">
    <property type="protein sequence ID" value="KKK99224.1"/>
    <property type="molecule type" value="Genomic_DNA"/>
</dbReference>
<comment type="caution">
    <text evidence="2">The sequence shown here is derived from an EMBL/GenBank/DDBJ whole genome shotgun (WGS) entry which is preliminary data.</text>
</comment>
<evidence type="ECO:0000313" key="2">
    <source>
        <dbReference type="EMBL" id="KKK99224.1"/>
    </source>
</evidence>
<dbReference type="InterPro" id="IPR053172">
    <property type="entry name" value="Tn903_transposase"/>
</dbReference>
<reference evidence="2" key="1">
    <citation type="journal article" date="2015" name="Nature">
        <title>Complex archaea that bridge the gap between prokaryotes and eukaryotes.</title>
        <authorList>
            <person name="Spang A."/>
            <person name="Saw J.H."/>
            <person name="Jorgensen S.L."/>
            <person name="Zaremba-Niedzwiedzka K."/>
            <person name="Martijn J."/>
            <person name="Lind A.E."/>
            <person name="van Eijk R."/>
            <person name="Schleper C."/>
            <person name="Guy L."/>
            <person name="Ettema T.J."/>
        </authorList>
    </citation>
    <scope>NUCLEOTIDE SEQUENCE</scope>
</reference>
<dbReference type="InterPro" id="IPR002559">
    <property type="entry name" value="Transposase_11"/>
</dbReference>
<feature type="domain" description="Transposase IS4-like" evidence="1">
    <location>
        <begin position="99"/>
        <end position="276"/>
    </location>
</feature>
<dbReference type="GO" id="GO:0006313">
    <property type="term" value="P:DNA transposition"/>
    <property type="evidence" value="ECO:0007669"/>
    <property type="project" value="InterPro"/>
</dbReference>
<protein>
    <recommendedName>
        <fullName evidence="1">Transposase IS4-like domain-containing protein</fullName>
    </recommendedName>
</protein>
<organism evidence="2">
    <name type="scientific">marine sediment metagenome</name>
    <dbReference type="NCBI Taxonomy" id="412755"/>
    <lineage>
        <taxon>unclassified sequences</taxon>
        <taxon>metagenomes</taxon>
        <taxon>ecological metagenomes</taxon>
    </lineage>
</organism>
<dbReference type="Pfam" id="PF01609">
    <property type="entry name" value="DDE_Tnp_1"/>
    <property type="match status" value="1"/>
</dbReference>
<name>A0A0F9CA30_9ZZZZ</name>
<dbReference type="PANTHER" id="PTHR34631:SF3">
    <property type="entry name" value="ISSOD12 TRANSPOSASE TNPA_ISSOD12"/>
    <property type="match status" value="1"/>
</dbReference>
<gene>
    <name evidence="2" type="ORF">LCGC14_2634890</name>
</gene>